<dbReference type="EMBL" id="JAGSIE010000001">
    <property type="protein sequence ID" value="MBR7552524.1"/>
    <property type="molecule type" value="Genomic_DNA"/>
</dbReference>
<dbReference type="Proteomes" id="UP000675431">
    <property type="component" value="Unassembled WGS sequence"/>
</dbReference>
<name>A0A941CSQ4_9BACI</name>
<sequence length="362" mass="42691">MKVGYMRNTEEPSRLAELTAIECHRKGIELLYLRPRDIDTKNYVVKAKTFSGDKWEDVETEIPKFIDVNPYCYKKENRSVMNFLRDHTILSYNPPEYGIKKLNKYLRKDAELSNLFASKNVINGSFDFFKKFINENNSVAVFLKGKEKSPYMIHKKDHDVYEIERLTNSTHYSEEELKFLYDSVLSKEQYKMYKYFRPDEPASLFRVNLQKNKDGKWDLVNTYVIEEINDIHNSTNLDNDPEETNSQFSNIIDSTDVSYLLSDNVVDTLFMTTKKLEELTNSDFMILGFNIGVTNQDDVYLYNLLFGPSTYSFRERTAEYRAGYYNHLLQSKLTENKLIKTVKKKRKYSGSFVRLINMFQKA</sequence>
<accession>A0A941CSQ4</accession>
<gene>
    <name evidence="1" type="ORF">KC820_00015</name>
</gene>
<evidence type="ECO:0000313" key="1">
    <source>
        <dbReference type="EMBL" id="MBR7552524.1"/>
    </source>
</evidence>
<dbReference type="AlphaFoldDB" id="A0A941CSQ4"/>
<organism evidence="1 2">
    <name type="scientific">Allobacillus saliphilus</name>
    <dbReference type="NCBI Taxonomy" id="2912308"/>
    <lineage>
        <taxon>Bacteria</taxon>
        <taxon>Bacillati</taxon>
        <taxon>Bacillota</taxon>
        <taxon>Bacilli</taxon>
        <taxon>Bacillales</taxon>
        <taxon>Bacillaceae</taxon>
        <taxon>Allobacillus</taxon>
    </lineage>
</organism>
<evidence type="ECO:0000313" key="2">
    <source>
        <dbReference type="Proteomes" id="UP000675431"/>
    </source>
</evidence>
<keyword evidence="2" id="KW-1185">Reference proteome</keyword>
<comment type="caution">
    <text evidence="1">The sequence shown here is derived from an EMBL/GenBank/DDBJ whole genome shotgun (WGS) entry which is preliminary data.</text>
</comment>
<reference evidence="1 2" key="1">
    <citation type="submission" date="2021-04" db="EMBL/GenBank/DDBJ databases">
        <title>Allobacillus sp. nov. SKP8-2 isolated from shrimp paste.</title>
        <authorList>
            <person name="Tanasupawat S."/>
            <person name="Yiamsombat S."/>
            <person name="Kanchanasin P."/>
            <person name="Kuncharoen N."/>
        </authorList>
    </citation>
    <scope>NUCLEOTIDE SEQUENCE [LARGE SCALE GENOMIC DNA]</scope>
    <source>
        <strain evidence="1 2">SKP8-2</strain>
    </source>
</reference>
<protein>
    <submittedName>
        <fullName evidence="1">Uncharacterized protein</fullName>
    </submittedName>
</protein>
<dbReference type="RefSeq" id="WP_212366950.1">
    <property type="nucleotide sequence ID" value="NZ_JAGSIE010000001.1"/>
</dbReference>
<proteinExistence type="predicted"/>